<feature type="compositionally biased region" description="Polar residues" evidence="1">
    <location>
        <begin position="45"/>
        <end position="56"/>
    </location>
</feature>
<name>A0A7K3M684_9ACTN</name>
<dbReference type="Pfam" id="PF00496">
    <property type="entry name" value="SBP_bac_5"/>
    <property type="match status" value="1"/>
</dbReference>
<dbReference type="Gene3D" id="3.40.190.10">
    <property type="entry name" value="Periplasmic binding protein-like II"/>
    <property type="match status" value="1"/>
</dbReference>
<accession>A0A7K3M684</accession>
<dbReference type="GO" id="GO:0042597">
    <property type="term" value="C:periplasmic space"/>
    <property type="evidence" value="ECO:0007669"/>
    <property type="project" value="UniProtKB-ARBA"/>
</dbReference>
<proteinExistence type="predicted"/>
<dbReference type="InterPro" id="IPR030678">
    <property type="entry name" value="Peptide/Ni-bd"/>
</dbReference>
<keyword evidence="4" id="KW-1185">Reference proteome</keyword>
<sequence length="533" mass="56917">MIIVLIMLPENTAPRPSRRTLIRGTLGFAALATAGPLAACGSDDTPATSETPAQSPGSGGASGGRLRLGAAGAATPTLNVLTATGMVDYIAMFSLYDSLAVLRGDQIELQLAESFEANADATEFTVGIRSDATFHDGRPCTAHDVRYSLATLADPDQSPNFSQFYSDLDVANLDVIDEHTLRIALHRPRADFVTTSLATFSMIFPADTAGEQWEEGIGSGPLRLASSSGGSYVLERNPDYWGEPAFLDEVELIAINDAETRLNALRGGEIDYAHSISPAGAAVIERDDSLAVVRGGPANSQTFALEMNVNQAPFDDPGVRLAMKLLVDREALVETVLFGQGVVGNDLMGQGLVGFNTDIPQRERDLDEARSLLETAGVSEVTLRVAELAPGMTDAATLFAEQAAEAGLTITLETADADTFFADYETLMSTPFQSVLWINRPAATFTSIFTGSAGSFNVTGMGGPEYDALLDELHSSLDEETRQVHLDEIQRELWDRGGNLLWGFAEQLDATVPGVEGITYVQSLPRLGQLRMT</sequence>
<evidence type="ECO:0000256" key="1">
    <source>
        <dbReference type="SAM" id="MobiDB-lite"/>
    </source>
</evidence>
<dbReference type="PANTHER" id="PTHR30290:SF65">
    <property type="entry name" value="MONOACYL PHOSPHATIDYLINOSITOL TETRAMANNOSIDE-BINDING PROTEIN LPQW-RELATED"/>
    <property type="match status" value="1"/>
</dbReference>
<dbReference type="GO" id="GO:0043190">
    <property type="term" value="C:ATP-binding cassette (ABC) transporter complex"/>
    <property type="evidence" value="ECO:0007669"/>
    <property type="project" value="InterPro"/>
</dbReference>
<dbReference type="Proteomes" id="UP000460435">
    <property type="component" value="Unassembled WGS sequence"/>
</dbReference>
<organism evidence="3 4">
    <name type="scientific">Phytoactinopolyspora mesophila</name>
    <dbReference type="NCBI Taxonomy" id="2650750"/>
    <lineage>
        <taxon>Bacteria</taxon>
        <taxon>Bacillati</taxon>
        <taxon>Actinomycetota</taxon>
        <taxon>Actinomycetes</taxon>
        <taxon>Jiangellales</taxon>
        <taxon>Jiangellaceae</taxon>
        <taxon>Phytoactinopolyspora</taxon>
    </lineage>
</organism>
<evidence type="ECO:0000313" key="4">
    <source>
        <dbReference type="Proteomes" id="UP000460435"/>
    </source>
</evidence>
<dbReference type="CDD" id="cd08503">
    <property type="entry name" value="PBP2_NikA_DppA_OppA_like_17"/>
    <property type="match status" value="1"/>
</dbReference>
<dbReference type="InterPro" id="IPR039424">
    <property type="entry name" value="SBP_5"/>
</dbReference>
<dbReference type="InterPro" id="IPR000914">
    <property type="entry name" value="SBP_5_dom"/>
</dbReference>
<comment type="caution">
    <text evidence="3">The sequence shown here is derived from an EMBL/GenBank/DDBJ whole genome shotgun (WGS) entry which is preliminary data.</text>
</comment>
<protein>
    <submittedName>
        <fullName evidence="3">ABC transporter substrate-binding protein</fullName>
    </submittedName>
</protein>
<dbReference type="SUPFAM" id="SSF53850">
    <property type="entry name" value="Periplasmic binding protein-like II"/>
    <property type="match status" value="1"/>
</dbReference>
<feature type="domain" description="Solute-binding protein family 5" evidence="2">
    <location>
        <begin position="107"/>
        <end position="425"/>
    </location>
</feature>
<dbReference type="PANTHER" id="PTHR30290">
    <property type="entry name" value="PERIPLASMIC BINDING COMPONENT OF ABC TRANSPORTER"/>
    <property type="match status" value="1"/>
</dbReference>
<dbReference type="EMBL" id="WLZY01000005">
    <property type="protein sequence ID" value="NDL58730.1"/>
    <property type="molecule type" value="Genomic_DNA"/>
</dbReference>
<dbReference type="Gene3D" id="3.10.105.10">
    <property type="entry name" value="Dipeptide-binding Protein, Domain 3"/>
    <property type="match status" value="1"/>
</dbReference>
<dbReference type="AlphaFoldDB" id="A0A7K3M684"/>
<evidence type="ECO:0000259" key="2">
    <source>
        <dbReference type="Pfam" id="PF00496"/>
    </source>
</evidence>
<dbReference type="GO" id="GO:1904680">
    <property type="term" value="F:peptide transmembrane transporter activity"/>
    <property type="evidence" value="ECO:0007669"/>
    <property type="project" value="TreeGrafter"/>
</dbReference>
<gene>
    <name evidence="3" type="ORF">F7O44_16800</name>
</gene>
<feature type="region of interest" description="Disordered" evidence="1">
    <location>
        <begin position="40"/>
        <end position="64"/>
    </location>
</feature>
<evidence type="ECO:0000313" key="3">
    <source>
        <dbReference type="EMBL" id="NDL58730.1"/>
    </source>
</evidence>
<reference evidence="3 4" key="1">
    <citation type="submission" date="2019-11" db="EMBL/GenBank/DDBJ databases">
        <authorList>
            <person name="Li X.-J."/>
            <person name="Feng X.-M."/>
        </authorList>
    </citation>
    <scope>NUCLEOTIDE SEQUENCE [LARGE SCALE GENOMIC DNA]</scope>
    <source>
        <strain evidence="3 4">XMNu-373</strain>
    </source>
</reference>
<dbReference type="GO" id="GO:0015833">
    <property type="term" value="P:peptide transport"/>
    <property type="evidence" value="ECO:0007669"/>
    <property type="project" value="TreeGrafter"/>
</dbReference>
<dbReference type="PIRSF" id="PIRSF002741">
    <property type="entry name" value="MppA"/>
    <property type="match status" value="1"/>
</dbReference>